<evidence type="ECO:0000256" key="3">
    <source>
        <dbReference type="ARBA" id="ARBA00022741"/>
    </source>
</evidence>
<evidence type="ECO:0000256" key="4">
    <source>
        <dbReference type="ARBA" id="ARBA00022840"/>
    </source>
</evidence>
<gene>
    <name evidence="7" type="ORF">g.2473</name>
</gene>
<sequence>AALSNDVLLSRLPIIVILGATGTGKSKLGLQIAKKFNGEIISADSMQVYKGLDIVTNKVTEEEQKIAKHHLLDFLNPNQLYTVVDFSDKALPIVDDLLTRKVLPVVVGGTNYYIESLLWKILIKDENPREGLVAEKNEGKRMIDVLEEEEKGGKRMKGEQDGGGPGNDVCFDVTRLYEKLKKVDPERAAELHPNNVRKVIRSLEVFQSTGRKHSELLKEQRAAGGSPFGGPLRYTDGIIFWVQADQHVLNKRLDARVDEMISAGLIEELLDFHKRYNILRMKENKPADYTKGIFQSIGFKEFHEYLMADEKYRESEEGIKLFKKCVEEMKLATRRYSKRQIKWIRNRVLKRPIDQSLPVYGLDASNVTLWDEKVYQPAIKVLECYLSSQDCDIKPLPIESIEISNNAHTGHHFCDVCERTFVGNLQWQAHLRSRTHERVVIKKDREMRMKQEEKKVDDVLTKTEDQITKS</sequence>
<dbReference type="Pfam" id="PF12874">
    <property type="entry name" value="zf-met"/>
    <property type="match status" value="1"/>
</dbReference>
<reference evidence="7" key="1">
    <citation type="submission" date="2015-12" db="EMBL/GenBank/DDBJ databases">
        <title>De novo transcriptome assembly of four potential Pierce s Disease insect vectors from Arizona vineyards.</title>
        <authorList>
            <person name="Tassone E.E."/>
        </authorList>
    </citation>
    <scope>NUCLEOTIDE SEQUENCE</scope>
</reference>
<dbReference type="InterPro" id="IPR018022">
    <property type="entry name" value="IPT"/>
</dbReference>
<evidence type="ECO:0000259" key="6">
    <source>
        <dbReference type="PROSITE" id="PS00028"/>
    </source>
</evidence>
<dbReference type="InterPro" id="IPR039657">
    <property type="entry name" value="Dimethylallyltransferase"/>
</dbReference>
<dbReference type="Gene3D" id="3.30.160.60">
    <property type="entry name" value="Classic Zinc Finger"/>
    <property type="match status" value="1"/>
</dbReference>
<dbReference type="HAMAP" id="MF_00185">
    <property type="entry name" value="IPP_trans"/>
    <property type="match status" value="1"/>
</dbReference>
<dbReference type="InterPro" id="IPR036236">
    <property type="entry name" value="Znf_C2H2_sf"/>
</dbReference>
<dbReference type="PANTHER" id="PTHR11088:SF89">
    <property type="entry name" value="TRNA DIMETHYLALLYLTRANSFERASE"/>
    <property type="match status" value="1"/>
</dbReference>
<dbReference type="GO" id="GO:0008270">
    <property type="term" value="F:zinc ion binding"/>
    <property type="evidence" value="ECO:0007669"/>
    <property type="project" value="InterPro"/>
</dbReference>
<keyword evidence="4" id="KW-0067">ATP-binding</keyword>
<protein>
    <recommendedName>
        <fullName evidence="6">C2H2-type domain-containing protein</fullName>
    </recommendedName>
</protein>
<dbReference type="GO" id="GO:0052381">
    <property type="term" value="F:tRNA dimethylallyltransferase activity"/>
    <property type="evidence" value="ECO:0007669"/>
    <property type="project" value="InterPro"/>
</dbReference>
<dbReference type="GO" id="GO:0006400">
    <property type="term" value="P:tRNA modification"/>
    <property type="evidence" value="ECO:0007669"/>
    <property type="project" value="TreeGrafter"/>
</dbReference>
<proteinExistence type="inferred from homology"/>
<dbReference type="AlphaFoldDB" id="A0A1B6E6L8"/>
<dbReference type="Pfam" id="PF01715">
    <property type="entry name" value="IPPT"/>
    <property type="match status" value="1"/>
</dbReference>
<dbReference type="PANTHER" id="PTHR11088">
    <property type="entry name" value="TRNA DIMETHYLALLYLTRANSFERASE"/>
    <property type="match status" value="1"/>
</dbReference>
<dbReference type="SUPFAM" id="SSF52540">
    <property type="entry name" value="P-loop containing nucleoside triphosphate hydrolases"/>
    <property type="match status" value="2"/>
</dbReference>
<accession>A0A1B6E6L8</accession>
<evidence type="ECO:0000313" key="7">
    <source>
        <dbReference type="EMBL" id="JAS33545.1"/>
    </source>
</evidence>
<dbReference type="SMART" id="SM00451">
    <property type="entry name" value="ZnF_U1"/>
    <property type="match status" value="1"/>
</dbReference>
<dbReference type="Gene3D" id="1.10.20.140">
    <property type="match status" value="1"/>
</dbReference>
<comment type="similarity">
    <text evidence="1">Belongs to the IPP transferase family.</text>
</comment>
<keyword evidence="3" id="KW-0547">Nucleotide-binding</keyword>
<dbReference type="InterPro" id="IPR027417">
    <property type="entry name" value="P-loop_NTPase"/>
</dbReference>
<dbReference type="Gene3D" id="3.40.50.300">
    <property type="entry name" value="P-loop containing nucleotide triphosphate hydrolases"/>
    <property type="match status" value="1"/>
</dbReference>
<dbReference type="GO" id="GO:0005524">
    <property type="term" value="F:ATP binding"/>
    <property type="evidence" value="ECO:0007669"/>
    <property type="project" value="UniProtKB-KW"/>
</dbReference>
<dbReference type="GO" id="GO:0003676">
    <property type="term" value="F:nucleic acid binding"/>
    <property type="evidence" value="ECO:0007669"/>
    <property type="project" value="InterPro"/>
</dbReference>
<keyword evidence="2" id="KW-0808">Transferase</keyword>
<organism evidence="7">
    <name type="scientific">Clastoptera arizonana</name>
    <name type="common">Arizona spittle bug</name>
    <dbReference type="NCBI Taxonomy" id="38151"/>
    <lineage>
        <taxon>Eukaryota</taxon>
        <taxon>Metazoa</taxon>
        <taxon>Ecdysozoa</taxon>
        <taxon>Arthropoda</taxon>
        <taxon>Hexapoda</taxon>
        <taxon>Insecta</taxon>
        <taxon>Pterygota</taxon>
        <taxon>Neoptera</taxon>
        <taxon>Paraneoptera</taxon>
        <taxon>Hemiptera</taxon>
        <taxon>Auchenorrhyncha</taxon>
        <taxon>Cercopoidea</taxon>
        <taxon>Clastopteridae</taxon>
        <taxon>Clastoptera</taxon>
    </lineage>
</organism>
<evidence type="ECO:0000256" key="5">
    <source>
        <dbReference type="SAM" id="MobiDB-lite"/>
    </source>
</evidence>
<feature type="domain" description="C2H2-type" evidence="6">
    <location>
        <begin position="414"/>
        <end position="436"/>
    </location>
</feature>
<dbReference type="EMBL" id="GEDC01003753">
    <property type="protein sequence ID" value="JAS33545.1"/>
    <property type="molecule type" value="Transcribed_RNA"/>
</dbReference>
<dbReference type="GO" id="GO:0005739">
    <property type="term" value="C:mitochondrion"/>
    <property type="evidence" value="ECO:0007669"/>
    <property type="project" value="TreeGrafter"/>
</dbReference>
<evidence type="ECO:0000256" key="1">
    <source>
        <dbReference type="ARBA" id="ARBA00005842"/>
    </source>
</evidence>
<dbReference type="InterPro" id="IPR003604">
    <property type="entry name" value="Matrin/U1-like-C_Znf_C2H2"/>
</dbReference>
<evidence type="ECO:0000256" key="2">
    <source>
        <dbReference type="ARBA" id="ARBA00022679"/>
    </source>
</evidence>
<feature type="non-terminal residue" evidence="7">
    <location>
        <position position="1"/>
    </location>
</feature>
<dbReference type="SUPFAM" id="SSF57667">
    <property type="entry name" value="beta-beta-alpha zinc fingers"/>
    <property type="match status" value="1"/>
</dbReference>
<dbReference type="InterPro" id="IPR013087">
    <property type="entry name" value="Znf_C2H2_type"/>
</dbReference>
<name>A0A1B6E6L8_9HEMI</name>
<dbReference type="PROSITE" id="PS00028">
    <property type="entry name" value="ZINC_FINGER_C2H2_1"/>
    <property type="match status" value="1"/>
</dbReference>
<feature type="region of interest" description="Disordered" evidence="5">
    <location>
        <begin position="450"/>
        <end position="470"/>
    </location>
</feature>